<name>A0A377J976_GRIHO</name>
<evidence type="ECO:0000256" key="1">
    <source>
        <dbReference type="SAM" id="SignalP"/>
    </source>
</evidence>
<dbReference type="RefSeq" id="WP_115660239.1">
    <property type="nucleotide sequence ID" value="NZ_UGHD01000003.1"/>
</dbReference>
<feature type="signal peptide" evidence="1">
    <location>
        <begin position="1"/>
        <end position="21"/>
    </location>
</feature>
<dbReference type="STRING" id="673.AL542_00400"/>
<evidence type="ECO:0000313" key="2">
    <source>
        <dbReference type="EMBL" id="STO98346.1"/>
    </source>
</evidence>
<feature type="chain" id="PRO_5016754826" description="TonB-dependent receptor" evidence="1">
    <location>
        <begin position="22"/>
        <end position="309"/>
    </location>
</feature>
<evidence type="ECO:0000313" key="3">
    <source>
        <dbReference type="Proteomes" id="UP000254512"/>
    </source>
</evidence>
<organism evidence="2 3">
    <name type="scientific">Grimontia hollisae</name>
    <name type="common">Vibrio hollisae</name>
    <dbReference type="NCBI Taxonomy" id="673"/>
    <lineage>
        <taxon>Bacteria</taxon>
        <taxon>Pseudomonadati</taxon>
        <taxon>Pseudomonadota</taxon>
        <taxon>Gammaproteobacteria</taxon>
        <taxon>Vibrionales</taxon>
        <taxon>Vibrionaceae</taxon>
        <taxon>Grimontia</taxon>
    </lineage>
</organism>
<proteinExistence type="predicted"/>
<dbReference type="Proteomes" id="UP000254512">
    <property type="component" value="Unassembled WGS sequence"/>
</dbReference>
<dbReference type="EMBL" id="UGHD01000003">
    <property type="protein sequence ID" value="STO98346.1"/>
    <property type="molecule type" value="Genomic_DNA"/>
</dbReference>
<protein>
    <recommendedName>
        <fullName evidence="4">TonB-dependent receptor</fullName>
    </recommendedName>
</protein>
<evidence type="ECO:0008006" key="4">
    <source>
        <dbReference type="Google" id="ProtNLM"/>
    </source>
</evidence>
<gene>
    <name evidence="2" type="ORF">NCTC11645_03331</name>
</gene>
<accession>A0A377J976</accession>
<dbReference type="AlphaFoldDB" id="A0A377J976"/>
<dbReference type="SUPFAM" id="SSF56935">
    <property type="entry name" value="Porins"/>
    <property type="match status" value="1"/>
</dbReference>
<reference evidence="2 3" key="1">
    <citation type="submission" date="2018-06" db="EMBL/GenBank/DDBJ databases">
        <authorList>
            <consortium name="Pathogen Informatics"/>
            <person name="Doyle S."/>
        </authorList>
    </citation>
    <scope>NUCLEOTIDE SEQUENCE [LARGE SCALE GENOMIC DNA]</scope>
    <source>
        <strain evidence="2 3">NCTC11645</strain>
    </source>
</reference>
<keyword evidence="1" id="KW-0732">Signal</keyword>
<sequence>MFPFKRLLAGSLLLCSTAGWAQSFSLPIWKEEAEALGYVLPKPFGFNVSYMNLEQGIAVDSIGFEGLVAKIPDFTIPTFPGLPGITIPGFDMPIPRDLIDIQAEPGKQKSEVFSLRGDVWLFPFLNVYGMVGKLKGYSETRVTVGVKGISKRSDPIDFKLDLDGDLYGGGIVLAGGYGNWFGLVDASYTKTNLTVIDGAIDAYVVSPRLGYDFHTRGFPMRLWAGAMYQDVEQSLSGSLSSLDLPAGLSGLLGAVNKDGKGRFNVEQRLTTAWNPIVGMQYQISPNLYLLGEAGFGDRTSVFFSIDMRY</sequence>